<comment type="similarity">
    <text evidence="2">Belongs to the ScpA family.</text>
</comment>
<dbReference type="PANTHER" id="PTHR33969:SF2">
    <property type="entry name" value="SEGREGATION AND CONDENSATION PROTEIN A"/>
    <property type="match status" value="1"/>
</dbReference>
<comment type="subunit">
    <text evidence="2">Component of a cohesin-like complex composed of ScpA, ScpB and the Smc homodimer, in which ScpA and ScpB bind to the head domain of Smc. The presence of the three proteins is required for the association of the complex with DNA.</text>
</comment>
<keyword evidence="2" id="KW-0963">Cytoplasm</keyword>
<dbReference type="Gene3D" id="6.10.250.2410">
    <property type="match status" value="1"/>
</dbReference>
<dbReference type="GO" id="GO:0051301">
    <property type="term" value="P:cell division"/>
    <property type="evidence" value="ECO:0007669"/>
    <property type="project" value="UniProtKB-KW"/>
</dbReference>
<dbReference type="InterPro" id="IPR023093">
    <property type="entry name" value="ScpA-like_C"/>
</dbReference>
<comment type="subcellular location">
    <subcellularLocation>
        <location evidence="2">Cytoplasm</location>
    </subcellularLocation>
    <text evidence="2">Associated with two foci at the outer edges of the nucleoid region in young cells, and at four foci within both cell halves in older cells.</text>
</comment>
<reference evidence="3" key="1">
    <citation type="journal article" date="2020" name="mSystems">
        <title>Genome- and Community-Level Interaction Insights into Carbon Utilization and Element Cycling Functions of Hydrothermarchaeota in Hydrothermal Sediment.</title>
        <authorList>
            <person name="Zhou Z."/>
            <person name="Liu Y."/>
            <person name="Xu W."/>
            <person name="Pan J."/>
            <person name="Luo Z.H."/>
            <person name="Li M."/>
        </authorList>
    </citation>
    <scope>NUCLEOTIDE SEQUENCE [LARGE SCALE GENOMIC DNA]</scope>
    <source>
        <strain evidence="3">SpSt-788</strain>
    </source>
</reference>
<protein>
    <recommendedName>
        <fullName evidence="1 2">Segregation and condensation protein A</fullName>
    </recommendedName>
</protein>
<dbReference type="EMBL" id="DTHO01000023">
    <property type="protein sequence ID" value="HGG99408.1"/>
    <property type="molecule type" value="Genomic_DNA"/>
</dbReference>
<dbReference type="GO" id="GO:0006260">
    <property type="term" value="P:DNA replication"/>
    <property type="evidence" value="ECO:0007669"/>
    <property type="project" value="UniProtKB-UniRule"/>
</dbReference>
<dbReference type="AlphaFoldDB" id="A0A7C4ELY1"/>
<comment type="function">
    <text evidence="2">Participates in chromosomal partition during cell division. May act via the formation of a condensin-like complex containing Smc and ScpB that pull DNA away from mid-cell into both cell halves.</text>
</comment>
<dbReference type="PANTHER" id="PTHR33969">
    <property type="entry name" value="SEGREGATION AND CONDENSATION PROTEIN A"/>
    <property type="match status" value="1"/>
</dbReference>
<proteinExistence type="inferred from homology"/>
<accession>A0A7C4ELY1</accession>
<dbReference type="GO" id="GO:0005737">
    <property type="term" value="C:cytoplasm"/>
    <property type="evidence" value="ECO:0007669"/>
    <property type="project" value="UniProtKB-SubCell"/>
</dbReference>
<sequence length="234" mass="27626">MTVEVVLPIFEGPLDLLLHLIKLNKIDIYDIPIALITKQYLEYIEVMKEVDLNIASDFLLMAATLIYIKSRMLLPKQEQFEEEDPRQELVEKLIEYQKFKEASQILRERYQVWSLAFPRKTSKEEEFILQELSIFDLLTAFKKLFETSEPEIYIPKEYIKIEDKIGQILDLLKIKKSIVFDELFKPGVSKIEIIVTFLALLELLKLRVIKAYQERPFGKILINLEEENGNRDNL</sequence>
<dbReference type="Pfam" id="PF02616">
    <property type="entry name" value="SMC_ScpA"/>
    <property type="match status" value="1"/>
</dbReference>
<keyword evidence="2" id="KW-0132">Cell division</keyword>
<name>A0A7C4ELY1_9BACT</name>
<organism evidence="3">
    <name type="scientific">Thermodesulfovibrio aggregans</name>
    <dbReference type="NCBI Taxonomy" id="86166"/>
    <lineage>
        <taxon>Bacteria</taxon>
        <taxon>Pseudomonadati</taxon>
        <taxon>Nitrospirota</taxon>
        <taxon>Thermodesulfovibrionia</taxon>
        <taxon>Thermodesulfovibrionales</taxon>
        <taxon>Thermodesulfovibrionaceae</taxon>
        <taxon>Thermodesulfovibrio</taxon>
    </lineage>
</organism>
<keyword evidence="2" id="KW-0131">Cell cycle</keyword>
<evidence type="ECO:0000256" key="2">
    <source>
        <dbReference type="HAMAP-Rule" id="MF_01805"/>
    </source>
</evidence>
<dbReference type="GO" id="GO:0007059">
    <property type="term" value="P:chromosome segregation"/>
    <property type="evidence" value="ECO:0007669"/>
    <property type="project" value="UniProtKB-UniRule"/>
</dbReference>
<evidence type="ECO:0000256" key="1">
    <source>
        <dbReference type="ARBA" id="ARBA00044777"/>
    </source>
</evidence>
<keyword evidence="2" id="KW-0159">Chromosome partition</keyword>
<comment type="caution">
    <text evidence="3">The sequence shown here is derived from an EMBL/GenBank/DDBJ whole genome shotgun (WGS) entry which is preliminary data.</text>
</comment>
<dbReference type="Gene3D" id="1.10.10.580">
    <property type="entry name" value="Structural maintenance of chromosome 1. Chain E"/>
    <property type="match status" value="1"/>
</dbReference>
<evidence type="ECO:0000313" key="3">
    <source>
        <dbReference type="EMBL" id="HGG99408.1"/>
    </source>
</evidence>
<gene>
    <name evidence="2" type="primary">scpA</name>
    <name evidence="3" type="ORF">ENV75_03015</name>
</gene>
<dbReference type="InterPro" id="IPR003768">
    <property type="entry name" value="ScpA"/>
</dbReference>
<dbReference type="HAMAP" id="MF_01805">
    <property type="entry name" value="ScpA"/>
    <property type="match status" value="1"/>
</dbReference>